<sequence length="292" mass="31459">MRDDDDDEATTTKGAVPDARDADARARDDANAVDAVIGIAVDAADDGFLQPARAVRGDAVTTQEHGSAVVFASPNTRAGAPIPRTMPRVEARTHETPPAVGTPVADATRARTTMVRSPGGGVFEFSTLVWGSGEEFTRERLEREIAMELGTPSGALPVDLETLAYARQLSRVTRLFALVDVVFCVLYSLLGYRAIIALVLGPLCGYAGSKTYNPSLVAAYLAFCVIGVAWRVANLFMFPDVTARVLPLISIVISSYIARLVARFFYVLRLVPPNGRELLRQLDMMRLVATSA</sequence>
<feature type="transmembrane region" description="Helical" evidence="2">
    <location>
        <begin position="175"/>
        <end position="200"/>
    </location>
</feature>
<evidence type="ECO:0000256" key="2">
    <source>
        <dbReference type="SAM" id="Phobius"/>
    </source>
</evidence>
<dbReference type="Proteomes" id="UP000009170">
    <property type="component" value="Unassembled WGS sequence"/>
</dbReference>
<reference evidence="4" key="1">
    <citation type="journal article" date="2006" name="Proc. Natl. Acad. Sci. U.S.A.">
        <title>Genome analysis of the smallest free-living eukaryote Ostreococcus tauri unveils many unique features.</title>
        <authorList>
            <person name="Derelle E."/>
            <person name="Ferraz C."/>
            <person name="Rombauts S."/>
            <person name="Rouze P."/>
            <person name="Worden A.Z."/>
            <person name="Robbens S."/>
            <person name="Partensky F."/>
            <person name="Degroeve S."/>
            <person name="Echeynie S."/>
            <person name="Cooke R."/>
            <person name="Saeys Y."/>
            <person name="Wuyts J."/>
            <person name="Jabbari K."/>
            <person name="Bowler C."/>
            <person name="Panaud O."/>
            <person name="Piegu B."/>
            <person name="Ball S.G."/>
            <person name="Ral J.-P."/>
            <person name="Bouget F.-Y."/>
            <person name="Piganeau G."/>
            <person name="De Baets B."/>
            <person name="Picard A."/>
            <person name="Delseny M."/>
            <person name="Demaille J."/>
            <person name="Van de Peer Y."/>
            <person name="Moreau H."/>
        </authorList>
    </citation>
    <scope>NUCLEOTIDE SEQUENCE [LARGE SCALE GENOMIC DNA]</scope>
    <source>
        <strain evidence="4">OTTH 0595 / CCAP 157/2 / RCC745</strain>
    </source>
</reference>
<evidence type="ECO:0000256" key="1">
    <source>
        <dbReference type="SAM" id="MobiDB-lite"/>
    </source>
</evidence>
<evidence type="ECO:0000313" key="4">
    <source>
        <dbReference type="Proteomes" id="UP000009170"/>
    </source>
</evidence>
<accession>A0A090M508</accession>
<dbReference type="InParanoid" id="A0A090M508"/>
<proteinExistence type="predicted"/>
<feature type="transmembrane region" description="Helical" evidence="2">
    <location>
        <begin position="245"/>
        <end position="266"/>
    </location>
</feature>
<comment type="caution">
    <text evidence="3">The sequence shown here is derived from an EMBL/GenBank/DDBJ whole genome shotgun (WGS) entry which is preliminary data.</text>
</comment>
<protein>
    <submittedName>
        <fullName evidence="3">Unnamed product</fullName>
    </submittedName>
</protein>
<evidence type="ECO:0000313" key="3">
    <source>
        <dbReference type="EMBL" id="CEF97762.1"/>
    </source>
</evidence>
<keyword evidence="4" id="KW-1185">Reference proteome</keyword>
<dbReference type="OrthoDB" id="498906at2759"/>
<dbReference type="RefSeq" id="XP_003079053.2">
    <property type="nucleotide sequence ID" value="XM_003079005.2"/>
</dbReference>
<feature type="transmembrane region" description="Helical" evidence="2">
    <location>
        <begin position="212"/>
        <end position="233"/>
    </location>
</feature>
<keyword evidence="2" id="KW-1133">Transmembrane helix</keyword>
<name>A0A090M508_OSTTA</name>
<dbReference type="AlphaFoldDB" id="A0A090M508"/>
<keyword evidence="2" id="KW-0472">Membrane</keyword>
<reference evidence="3 4" key="2">
    <citation type="journal article" date="2014" name="BMC Genomics">
        <title>An improved genome of the model marine alga Ostreococcus tauri unfolds by assessing Illumina de novo assemblies.</title>
        <authorList>
            <person name="Blanc-Mathieu R."/>
            <person name="Verhelst B."/>
            <person name="Derelle E."/>
            <person name="Rombauts S."/>
            <person name="Bouget F.Y."/>
            <person name="Carre I."/>
            <person name="Chateau A."/>
            <person name="Eyre-Walker A."/>
            <person name="Grimsley N."/>
            <person name="Moreau H."/>
            <person name="Piegu B."/>
            <person name="Rivals E."/>
            <person name="Schackwitz W."/>
            <person name="Van de Peer Y."/>
            <person name="Piganeau G."/>
        </authorList>
    </citation>
    <scope>NUCLEOTIDE SEQUENCE [LARGE SCALE GENOMIC DNA]</scope>
    <source>
        <strain evidence="4">OTTH 0595 / CCAP 157/2 / RCC745</strain>
    </source>
</reference>
<dbReference type="KEGG" id="ota:OT_ostta04g05160"/>
<dbReference type="GeneID" id="9833967"/>
<dbReference type="EMBL" id="CAID01000004">
    <property type="protein sequence ID" value="CEF97762.1"/>
    <property type="molecule type" value="Genomic_DNA"/>
</dbReference>
<keyword evidence="2" id="KW-0812">Transmembrane</keyword>
<organism evidence="3 4">
    <name type="scientific">Ostreococcus tauri</name>
    <name type="common">Marine green alga</name>
    <dbReference type="NCBI Taxonomy" id="70448"/>
    <lineage>
        <taxon>Eukaryota</taxon>
        <taxon>Viridiplantae</taxon>
        <taxon>Chlorophyta</taxon>
        <taxon>Mamiellophyceae</taxon>
        <taxon>Mamiellales</taxon>
        <taxon>Bathycoccaceae</taxon>
        <taxon>Ostreococcus</taxon>
    </lineage>
</organism>
<feature type="region of interest" description="Disordered" evidence="1">
    <location>
        <begin position="1"/>
        <end position="26"/>
    </location>
</feature>
<gene>
    <name evidence="3" type="ORF">OT_ostta04g05160</name>
</gene>